<gene>
    <name evidence="1" type="ORF">RS75_24035</name>
</gene>
<proteinExistence type="predicted"/>
<dbReference type="RefSeq" id="WP_045025127.1">
    <property type="nucleotide sequence ID" value="NZ_JWJH01000045.1"/>
</dbReference>
<dbReference type="Pfam" id="PF13618">
    <property type="entry name" value="Gluconate_2-dh3"/>
    <property type="match status" value="1"/>
</dbReference>
<evidence type="ECO:0000313" key="2">
    <source>
        <dbReference type="Proteomes" id="UP000052068"/>
    </source>
</evidence>
<keyword evidence="2" id="KW-1185">Reference proteome</keyword>
<evidence type="ECO:0000313" key="1">
    <source>
        <dbReference type="EMBL" id="KJF65279.1"/>
    </source>
</evidence>
<protein>
    <submittedName>
        <fullName evidence="1">Gluconate 2-dehydrogenase</fullName>
    </submittedName>
</protein>
<organism evidence="1 2">
    <name type="scientific">Rhizobium nepotum 39/7</name>
    <dbReference type="NCBI Taxonomy" id="1368418"/>
    <lineage>
        <taxon>Bacteria</taxon>
        <taxon>Pseudomonadati</taxon>
        <taxon>Pseudomonadota</taxon>
        <taxon>Alphaproteobacteria</taxon>
        <taxon>Hyphomicrobiales</taxon>
        <taxon>Rhizobiaceae</taxon>
        <taxon>Rhizobium/Agrobacterium group</taxon>
        <taxon>Rhizobium</taxon>
    </lineage>
</organism>
<name>A0ABR5CKK3_9HYPH</name>
<sequence>MTDLSNRPTRRGFLKAGTASVLIAGIPVKVYTKELQPPVPLDQYERLFFTQEEWNFVIGAVARLIPSSGDGPGAIETRVPVFLDRQLAAEYGAAADWYMDGPHDPTVAPTMGYQTPLTPAELYRKGIQVFDQWCLGKHGKHFAALTEPQQDSALTALEGRGDEKVALSPELRDFFPLLLQNTKEGYFADPIYGGNHGMQAWVYIGFPGARAAYTEWISRHNVPYPLGPVSISGERA</sequence>
<reference evidence="1 2" key="1">
    <citation type="submission" date="2015-03" db="EMBL/GenBank/DDBJ databases">
        <title>Draft Genome Sequences of Agrobacterium nepotum Strain 39/7T (= CFBP 7436T = LMG 26435T) and Agrobacterium sp. Strain KFB 330 (= CFBP 8308 = LMG 28674).</title>
        <authorList>
            <person name="Kuzmanovic N."/>
            <person name="Pulawska J."/>
            <person name="Obradovic A."/>
        </authorList>
    </citation>
    <scope>NUCLEOTIDE SEQUENCE [LARGE SCALE GENOMIC DNA]</scope>
    <source>
        <strain evidence="1 2">39/7</strain>
    </source>
</reference>
<dbReference type="Proteomes" id="UP000052068">
    <property type="component" value="Unassembled WGS sequence"/>
</dbReference>
<dbReference type="InterPro" id="IPR027056">
    <property type="entry name" value="Gluconate_2DH_su3"/>
</dbReference>
<accession>A0ABR5CKK3</accession>
<comment type="caution">
    <text evidence="1">The sequence shown here is derived from an EMBL/GenBank/DDBJ whole genome shotgun (WGS) entry which is preliminary data.</text>
</comment>
<dbReference type="EMBL" id="JWJH01000045">
    <property type="protein sequence ID" value="KJF65279.1"/>
    <property type="molecule type" value="Genomic_DNA"/>
</dbReference>